<evidence type="ECO:0000256" key="11">
    <source>
        <dbReference type="SAM" id="Phobius"/>
    </source>
</evidence>
<evidence type="ECO:0000313" key="13">
    <source>
        <dbReference type="EMBL" id="CAL4092199.1"/>
    </source>
</evidence>
<dbReference type="GO" id="GO:0005886">
    <property type="term" value="C:plasma membrane"/>
    <property type="evidence" value="ECO:0007669"/>
    <property type="project" value="UniProtKB-SubCell"/>
</dbReference>
<keyword evidence="4 11" id="KW-0812">Transmembrane</keyword>
<feature type="signal peptide" evidence="12">
    <location>
        <begin position="1"/>
        <end position="23"/>
    </location>
</feature>
<evidence type="ECO:0000256" key="7">
    <source>
        <dbReference type="ARBA" id="ARBA00023136"/>
    </source>
</evidence>
<dbReference type="Pfam" id="PF02535">
    <property type="entry name" value="Zip"/>
    <property type="match status" value="1"/>
</dbReference>
<evidence type="ECO:0000313" key="14">
    <source>
        <dbReference type="Proteomes" id="UP001497623"/>
    </source>
</evidence>
<accession>A0AAV2QLN7</accession>
<comment type="subcellular location">
    <subcellularLocation>
        <location evidence="1">Cell membrane</location>
        <topology evidence="1">Multi-pass membrane protein</topology>
    </subcellularLocation>
</comment>
<feature type="transmembrane region" description="Helical" evidence="11">
    <location>
        <begin position="182"/>
        <end position="208"/>
    </location>
</feature>
<evidence type="ECO:0000256" key="12">
    <source>
        <dbReference type="SAM" id="SignalP"/>
    </source>
</evidence>
<feature type="chain" id="PRO_5043842114" description="Zinc transporter ZIP11" evidence="12">
    <location>
        <begin position="24"/>
        <end position="334"/>
    </location>
</feature>
<keyword evidence="6 11" id="KW-1133">Transmembrane helix</keyword>
<feature type="transmembrane region" description="Helical" evidence="11">
    <location>
        <begin position="255"/>
        <end position="276"/>
    </location>
</feature>
<keyword evidence="3" id="KW-1003">Cell membrane</keyword>
<evidence type="ECO:0000256" key="2">
    <source>
        <dbReference type="ARBA" id="ARBA00006939"/>
    </source>
</evidence>
<name>A0AAV2QLN7_MEGNR</name>
<evidence type="ECO:0000256" key="8">
    <source>
        <dbReference type="ARBA" id="ARBA00040593"/>
    </source>
</evidence>
<dbReference type="PANTHER" id="PTHR11040">
    <property type="entry name" value="ZINC/IRON TRANSPORTER"/>
    <property type="match status" value="1"/>
</dbReference>
<feature type="transmembrane region" description="Helical" evidence="11">
    <location>
        <begin position="282"/>
        <end position="303"/>
    </location>
</feature>
<dbReference type="EMBL" id="CAXKWB010008742">
    <property type="protein sequence ID" value="CAL4092199.1"/>
    <property type="molecule type" value="Genomic_DNA"/>
</dbReference>
<evidence type="ECO:0000256" key="5">
    <source>
        <dbReference type="ARBA" id="ARBA00022833"/>
    </source>
</evidence>
<comment type="similarity">
    <text evidence="2">Belongs to the ZIP transporter (TC 2.A.5) family.</text>
</comment>
<feature type="transmembrane region" description="Helical" evidence="11">
    <location>
        <begin position="315"/>
        <end position="333"/>
    </location>
</feature>
<feature type="transmembrane region" description="Helical" evidence="11">
    <location>
        <begin position="78"/>
        <end position="95"/>
    </location>
</feature>
<keyword evidence="7 11" id="KW-0472">Membrane</keyword>
<feature type="transmembrane region" description="Helical" evidence="11">
    <location>
        <begin position="47"/>
        <end position="66"/>
    </location>
</feature>
<proteinExistence type="inferred from homology"/>
<dbReference type="InterPro" id="IPR003689">
    <property type="entry name" value="ZIP"/>
</dbReference>
<comment type="caution">
    <text evidence="13">The sequence shown here is derived from an EMBL/GenBank/DDBJ whole genome shotgun (WGS) entry which is preliminary data.</text>
</comment>
<dbReference type="PANTHER" id="PTHR11040:SF211">
    <property type="entry name" value="ZINC TRANSPORTER ZIP11"/>
    <property type="match status" value="1"/>
</dbReference>
<protein>
    <recommendedName>
        <fullName evidence="8">Zinc transporter ZIP11</fullName>
    </recommendedName>
    <alternativeName>
        <fullName evidence="9">Solute carrier family 39 member 11</fullName>
    </alternativeName>
    <alternativeName>
        <fullName evidence="10">Zrt- and Irt-like protein 11</fullName>
    </alternativeName>
</protein>
<sequence length="334" mass="35584">MPASSSPLPVALVPSILSQLASAQPGIDFLNMGHKRKVLDASLGFAAGVMTAASFWSLLAPAIEMAESSGSYGSEGEWAFIPVAFGFLLGAAFVYKADDFMDSFGLTSNVALALDGDSKKTDGDTSYHQNYSQTDAYKPSHLPGNVKQRHGEIGNHIRNSASEESPHLNSEIQESNQQWRRILLLIVAITVHNIPGMIYVCICLGAVVDLRGNISASQFDRAINLALGIGIQNFPEGMAVSLPLRGAGYSVWKSFWYGQLSGMVEPFAGVLGAIAITFCEPVLPYALAFAAGAMIFVVVDDIVPEAQKGGNGRLSSVWCMVGFIVMMILDVSLG</sequence>
<feature type="non-terminal residue" evidence="13">
    <location>
        <position position="334"/>
    </location>
</feature>
<organism evidence="13 14">
    <name type="scientific">Meganyctiphanes norvegica</name>
    <name type="common">Northern krill</name>
    <name type="synonym">Thysanopoda norvegica</name>
    <dbReference type="NCBI Taxonomy" id="48144"/>
    <lineage>
        <taxon>Eukaryota</taxon>
        <taxon>Metazoa</taxon>
        <taxon>Ecdysozoa</taxon>
        <taxon>Arthropoda</taxon>
        <taxon>Crustacea</taxon>
        <taxon>Multicrustacea</taxon>
        <taxon>Malacostraca</taxon>
        <taxon>Eumalacostraca</taxon>
        <taxon>Eucarida</taxon>
        <taxon>Euphausiacea</taxon>
        <taxon>Euphausiidae</taxon>
        <taxon>Meganyctiphanes</taxon>
    </lineage>
</organism>
<gene>
    <name evidence="13" type="ORF">MNOR_LOCUS14540</name>
</gene>
<keyword evidence="5" id="KW-0862">Zinc</keyword>
<dbReference type="AlphaFoldDB" id="A0AAV2QLN7"/>
<keyword evidence="14" id="KW-1185">Reference proteome</keyword>
<dbReference type="GO" id="GO:0005385">
    <property type="term" value="F:zinc ion transmembrane transporter activity"/>
    <property type="evidence" value="ECO:0007669"/>
    <property type="project" value="TreeGrafter"/>
</dbReference>
<evidence type="ECO:0000256" key="9">
    <source>
        <dbReference type="ARBA" id="ARBA00042540"/>
    </source>
</evidence>
<dbReference type="Proteomes" id="UP001497623">
    <property type="component" value="Unassembled WGS sequence"/>
</dbReference>
<evidence type="ECO:0000256" key="4">
    <source>
        <dbReference type="ARBA" id="ARBA00022692"/>
    </source>
</evidence>
<keyword evidence="12" id="KW-0732">Signal</keyword>
<evidence type="ECO:0000256" key="3">
    <source>
        <dbReference type="ARBA" id="ARBA00022475"/>
    </source>
</evidence>
<evidence type="ECO:0000256" key="6">
    <source>
        <dbReference type="ARBA" id="ARBA00022989"/>
    </source>
</evidence>
<evidence type="ECO:0000256" key="1">
    <source>
        <dbReference type="ARBA" id="ARBA00004651"/>
    </source>
</evidence>
<reference evidence="13 14" key="1">
    <citation type="submission" date="2024-05" db="EMBL/GenBank/DDBJ databases">
        <authorList>
            <person name="Wallberg A."/>
        </authorList>
    </citation>
    <scope>NUCLEOTIDE SEQUENCE [LARGE SCALE GENOMIC DNA]</scope>
</reference>
<evidence type="ECO:0000256" key="10">
    <source>
        <dbReference type="ARBA" id="ARBA00042973"/>
    </source>
</evidence>